<dbReference type="Proteomes" id="UP000441336">
    <property type="component" value="Unassembled WGS sequence"/>
</dbReference>
<dbReference type="EMBL" id="WQKZ01000008">
    <property type="protein sequence ID" value="MVN78925.1"/>
    <property type="molecule type" value="Genomic_DNA"/>
</dbReference>
<evidence type="ECO:0000313" key="2">
    <source>
        <dbReference type="Proteomes" id="UP000441336"/>
    </source>
</evidence>
<dbReference type="NCBIfam" id="TIGR01560">
    <property type="entry name" value="put_DNA_pack"/>
    <property type="match status" value="1"/>
</dbReference>
<organism evidence="1 2">
    <name type="scientific">Hymenobacter ginkgonis</name>
    <dbReference type="NCBI Taxonomy" id="2682976"/>
    <lineage>
        <taxon>Bacteria</taxon>
        <taxon>Pseudomonadati</taxon>
        <taxon>Bacteroidota</taxon>
        <taxon>Cytophagia</taxon>
        <taxon>Cytophagales</taxon>
        <taxon>Hymenobacteraceae</taxon>
        <taxon>Hymenobacter</taxon>
    </lineage>
</organism>
<keyword evidence="2" id="KW-1185">Reference proteome</keyword>
<comment type="caution">
    <text evidence="1">The sequence shown here is derived from an EMBL/GenBank/DDBJ whole genome shotgun (WGS) entry which is preliminary data.</text>
</comment>
<evidence type="ECO:0000313" key="1">
    <source>
        <dbReference type="EMBL" id="MVN78925.1"/>
    </source>
</evidence>
<proteinExistence type="predicted"/>
<name>A0A7K1TKJ4_9BACT</name>
<dbReference type="Pfam" id="PF05135">
    <property type="entry name" value="Phage_connect_1"/>
    <property type="match status" value="1"/>
</dbReference>
<protein>
    <recommendedName>
        <fullName evidence="3">Phage gp6-like head-tail connector protein</fullName>
    </recommendedName>
</protein>
<dbReference type="InterPro" id="IPR006450">
    <property type="entry name" value="Phage_HK97_gp6-like"/>
</dbReference>
<dbReference type="AlphaFoldDB" id="A0A7K1TKJ4"/>
<gene>
    <name evidence="1" type="ORF">GO988_21560</name>
</gene>
<reference evidence="1 2" key="1">
    <citation type="submission" date="2019-12" db="EMBL/GenBank/DDBJ databases">
        <title>Hymenobacter sp. HMF4947 Genome sequencing and assembly.</title>
        <authorList>
            <person name="Kang H."/>
            <person name="Cha I."/>
            <person name="Kim H."/>
            <person name="Joh K."/>
        </authorList>
    </citation>
    <scope>NUCLEOTIDE SEQUENCE [LARGE SCALE GENOMIC DNA]</scope>
    <source>
        <strain evidence="1 2">HMF4947</strain>
    </source>
</reference>
<dbReference type="Gene3D" id="1.10.3230.30">
    <property type="entry name" value="Phage gp6-like head-tail connector protein"/>
    <property type="match status" value="1"/>
</dbReference>
<dbReference type="InterPro" id="IPR021146">
    <property type="entry name" value="Phage_gp6-like_head-tail"/>
</dbReference>
<sequence>MLTLAQVKAHLKLDAAEGPEDDLLRLYLSTAVATFEHTSKKRFPEENEPTTTVLVGAAMLAVFVDPTVLTAREQLIGVQWLLLLLGHWYENRGSVAVGLNVTEVPQTCKALMNILREPTL</sequence>
<evidence type="ECO:0008006" key="3">
    <source>
        <dbReference type="Google" id="ProtNLM"/>
    </source>
</evidence>
<accession>A0A7K1TKJ4</accession>
<dbReference type="RefSeq" id="WP_157569545.1">
    <property type="nucleotide sequence ID" value="NZ_WQKZ01000008.1"/>
</dbReference>
<dbReference type="CDD" id="cd08054">
    <property type="entry name" value="gp6"/>
    <property type="match status" value="1"/>
</dbReference>